<reference evidence="3 4" key="1">
    <citation type="submission" date="2020-08" db="EMBL/GenBank/DDBJ databases">
        <title>Sequencing the genomes of 1000 actinobacteria strains.</title>
        <authorList>
            <person name="Klenk H.-P."/>
        </authorList>
    </citation>
    <scope>NUCLEOTIDE SEQUENCE [LARGE SCALE GENOMIC DNA]</scope>
    <source>
        <strain evidence="3 4">DSM 44936</strain>
    </source>
</reference>
<dbReference type="GO" id="GO:0016853">
    <property type="term" value="F:isomerase activity"/>
    <property type="evidence" value="ECO:0007669"/>
    <property type="project" value="InterPro"/>
</dbReference>
<dbReference type="InterPro" id="IPR044859">
    <property type="entry name" value="Allene_oxi_cyc_Dirigent"/>
</dbReference>
<protein>
    <recommendedName>
        <fullName evidence="2">Allene oxide cyclase barrel-like domain-containing protein</fullName>
    </recommendedName>
</protein>
<dbReference type="Gene3D" id="2.40.480.10">
    <property type="entry name" value="Allene oxide cyclase-like"/>
    <property type="match status" value="1"/>
</dbReference>
<dbReference type="GO" id="GO:0017000">
    <property type="term" value="P:antibiotic biosynthetic process"/>
    <property type="evidence" value="ECO:0007669"/>
    <property type="project" value="InterPro"/>
</dbReference>
<dbReference type="Proteomes" id="UP000555564">
    <property type="component" value="Unassembled WGS sequence"/>
</dbReference>
<comment type="caution">
    <text evidence="3">The sequence shown here is derived from an EMBL/GenBank/DDBJ whole genome shotgun (WGS) entry which is preliminary data.</text>
</comment>
<keyword evidence="4" id="KW-1185">Reference proteome</keyword>
<feature type="signal peptide" evidence="1">
    <location>
        <begin position="1"/>
        <end position="21"/>
    </location>
</feature>
<dbReference type="EMBL" id="JACHIU010000001">
    <property type="protein sequence ID" value="MBB6472122.1"/>
    <property type="molecule type" value="Genomic_DNA"/>
</dbReference>
<organism evidence="3 4">
    <name type="scientific">Sphaerisporangium rubeum</name>
    <dbReference type="NCBI Taxonomy" id="321317"/>
    <lineage>
        <taxon>Bacteria</taxon>
        <taxon>Bacillati</taxon>
        <taxon>Actinomycetota</taxon>
        <taxon>Actinomycetes</taxon>
        <taxon>Streptosporangiales</taxon>
        <taxon>Streptosporangiaceae</taxon>
        <taxon>Sphaerisporangium</taxon>
    </lineage>
</organism>
<sequence length="163" mass="16973">MTTLVMALSFCSIALLPAAAAAPEPLSPSPSVSGVVKPERKPAPIIFYAAKYATTQPSDPKVGDSWVSYLSLFDEKKQRAGDASVQCSAVHVSARRSLAQCTRVLRTERGLITLIGLETVPAAVPVSSLAAVTGGTGHYTGLTGTVRVTDGPRHVAFRVQPAG</sequence>
<dbReference type="InterPro" id="IPR041013">
    <property type="entry name" value="AOC-like"/>
</dbReference>
<evidence type="ECO:0000313" key="4">
    <source>
        <dbReference type="Proteomes" id="UP000555564"/>
    </source>
</evidence>
<name>A0A7X0IED2_9ACTN</name>
<feature type="chain" id="PRO_5030719951" description="Allene oxide cyclase barrel-like domain-containing protein" evidence="1">
    <location>
        <begin position="22"/>
        <end position="163"/>
    </location>
</feature>
<dbReference type="Pfam" id="PF18678">
    <property type="entry name" value="AOC_like"/>
    <property type="match status" value="1"/>
</dbReference>
<keyword evidence="1" id="KW-0732">Signal</keyword>
<evidence type="ECO:0000256" key="1">
    <source>
        <dbReference type="SAM" id="SignalP"/>
    </source>
</evidence>
<evidence type="ECO:0000313" key="3">
    <source>
        <dbReference type="EMBL" id="MBB6472122.1"/>
    </source>
</evidence>
<dbReference type="AlphaFoldDB" id="A0A7X0IED2"/>
<gene>
    <name evidence="3" type="ORF">BJ992_001553</name>
</gene>
<feature type="domain" description="Allene oxide cyclase barrel-like" evidence="2">
    <location>
        <begin position="54"/>
        <end position="150"/>
    </location>
</feature>
<dbReference type="RefSeq" id="WP_184979228.1">
    <property type="nucleotide sequence ID" value="NZ_BAAALO010000017.1"/>
</dbReference>
<accession>A0A7X0IED2</accession>
<evidence type="ECO:0000259" key="2">
    <source>
        <dbReference type="Pfam" id="PF18678"/>
    </source>
</evidence>
<proteinExistence type="predicted"/>